<name>A0A0C2BN22_9BILA</name>
<accession>A0A0C2BN22</accession>
<feature type="region of interest" description="Disordered" evidence="1">
    <location>
        <begin position="1"/>
        <end position="20"/>
    </location>
</feature>
<sequence>MCLNVGRRPSIPMGHSSKDSQLSFKNWKENKNAVNLSENFRLNLIQPKPTINLNMANNQRIDIYETTICGLSEVRNERQSGRA</sequence>
<keyword evidence="3" id="KW-1185">Reference proteome</keyword>
<gene>
    <name evidence="2" type="ORF">ANCDUO_24725</name>
</gene>
<evidence type="ECO:0000313" key="3">
    <source>
        <dbReference type="Proteomes" id="UP000054047"/>
    </source>
</evidence>
<reference evidence="2 3" key="1">
    <citation type="submission" date="2013-12" db="EMBL/GenBank/DDBJ databases">
        <title>Draft genome of the parsitic nematode Ancylostoma duodenale.</title>
        <authorList>
            <person name="Mitreva M."/>
        </authorList>
    </citation>
    <scope>NUCLEOTIDE SEQUENCE [LARGE SCALE GENOMIC DNA]</scope>
    <source>
        <strain evidence="2 3">Zhejiang</strain>
    </source>
</reference>
<evidence type="ECO:0000313" key="2">
    <source>
        <dbReference type="EMBL" id="KIH45238.1"/>
    </source>
</evidence>
<dbReference type="AlphaFoldDB" id="A0A0C2BN22"/>
<dbReference type="Proteomes" id="UP000054047">
    <property type="component" value="Unassembled WGS sequence"/>
</dbReference>
<proteinExistence type="predicted"/>
<organism evidence="2 3">
    <name type="scientific">Ancylostoma duodenale</name>
    <dbReference type="NCBI Taxonomy" id="51022"/>
    <lineage>
        <taxon>Eukaryota</taxon>
        <taxon>Metazoa</taxon>
        <taxon>Ecdysozoa</taxon>
        <taxon>Nematoda</taxon>
        <taxon>Chromadorea</taxon>
        <taxon>Rhabditida</taxon>
        <taxon>Rhabditina</taxon>
        <taxon>Rhabditomorpha</taxon>
        <taxon>Strongyloidea</taxon>
        <taxon>Ancylostomatidae</taxon>
        <taxon>Ancylostomatinae</taxon>
        <taxon>Ancylostoma</taxon>
    </lineage>
</organism>
<dbReference type="EMBL" id="KN773293">
    <property type="protein sequence ID" value="KIH45238.1"/>
    <property type="molecule type" value="Genomic_DNA"/>
</dbReference>
<dbReference type="OrthoDB" id="5897335at2759"/>
<evidence type="ECO:0000256" key="1">
    <source>
        <dbReference type="SAM" id="MobiDB-lite"/>
    </source>
</evidence>
<protein>
    <submittedName>
        <fullName evidence="2">Uncharacterized protein</fullName>
    </submittedName>
</protein>